<protein>
    <submittedName>
        <fullName evidence="1">Uncharacterized protein</fullName>
    </submittedName>
</protein>
<evidence type="ECO:0000313" key="1">
    <source>
        <dbReference type="EMBL" id="KAA1130589.1"/>
    </source>
</evidence>
<evidence type="ECO:0000313" key="2">
    <source>
        <dbReference type="Proteomes" id="UP000325313"/>
    </source>
</evidence>
<name>A0A5B0RZG1_PUCGR</name>
<accession>A0A5B0RZG1</accession>
<dbReference type="AlphaFoldDB" id="A0A5B0RZG1"/>
<sequence length="64" mass="7025">MGYNREMLQKNLACSTCCRRFLTDITNALLSPTQPVGRKQTRGKLAMDVLQSIASSAMQPPANP</sequence>
<comment type="caution">
    <text evidence="1">The sequence shown here is derived from an EMBL/GenBank/DDBJ whole genome shotgun (WGS) entry which is preliminary data.</text>
</comment>
<dbReference type="EMBL" id="VDEP01000107">
    <property type="protein sequence ID" value="KAA1130589.1"/>
    <property type="molecule type" value="Genomic_DNA"/>
</dbReference>
<reference evidence="1 2" key="1">
    <citation type="submission" date="2019-05" db="EMBL/GenBank/DDBJ databases">
        <title>Emergence of the Ug99 lineage of the wheat stem rust pathogen through somatic hybridization.</title>
        <authorList>
            <person name="Li F."/>
            <person name="Upadhyaya N.M."/>
            <person name="Sperschneider J."/>
            <person name="Matny O."/>
            <person name="Nguyen-Phuc H."/>
            <person name="Mago R."/>
            <person name="Raley C."/>
            <person name="Miller M.E."/>
            <person name="Silverstein K.A.T."/>
            <person name="Henningsen E."/>
            <person name="Hirsch C.D."/>
            <person name="Visser B."/>
            <person name="Pretorius Z.A."/>
            <person name="Steffenson B.J."/>
            <person name="Schwessinger B."/>
            <person name="Dodds P.N."/>
            <person name="Figueroa M."/>
        </authorList>
    </citation>
    <scope>NUCLEOTIDE SEQUENCE [LARGE SCALE GENOMIC DNA]</scope>
    <source>
        <strain evidence="1 2">Ug99</strain>
    </source>
</reference>
<gene>
    <name evidence="1" type="ORF">PGTUg99_004368</name>
</gene>
<dbReference type="Proteomes" id="UP000325313">
    <property type="component" value="Unassembled WGS sequence"/>
</dbReference>
<organism evidence="1 2">
    <name type="scientific">Puccinia graminis f. sp. tritici</name>
    <dbReference type="NCBI Taxonomy" id="56615"/>
    <lineage>
        <taxon>Eukaryota</taxon>
        <taxon>Fungi</taxon>
        <taxon>Dikarya</taxon>
        <taxon>Basidiomycota</taxon>
        <taxon>Pucciniomycotina</taxon>
        <taxon>Pucciniomycetes</taxon>
        <taxon>Pucciniales</taxon>
        <taxon>Pucciniaceae</taxon>
        <taxon>Puccinia</taxon>
    </lineage>
</organism>
<proteinExistence type="predicted"/>